<dbReference type="EMBL" id="JAUTDP010000002">
    <property type="protein sequence ID" value="KAK3401725.1"/>
    <property type="molecule type" value="Genomic_DNA"/>
</dbReference>
<accession>A0AAE0UFB4</accession>
<protein>
    <submittedName>
        <fullName evidence="2">Uncharacterized protein</fullName>
    </submittedName>
</protein>
<keyword evidence="3" id="KW-1185">Reference proteome</keyword>
<feature type="region of interest" description="Disordered" evidence="1">
    <location>
        <begin position="542"/>
        <end position="572"/>
    </location>
</feature>
<feature type="compositionally biased region" description="Basic residues" evidence="1">
    <location>
        <begin position="379"/>
        <end position="388"/>
    </location>
</feature>
<organism evidence="2 3">
    <name type="scientific">Sordaria brevicollis</name>
    <dbReference type="NCBI Taxonomy" id="83679"/>
    <lineage>
        <taxon>Eukaryota</taxon>
        <taxon>Fungi</taxon>
        <taxon>Dikarya</taxon>
        <taxon>Ascomycota</taxon>
        <taxon>Pezizomycotina</taxon>
        <taxon>Sordariomycetes</taxon>
        <taxon>Sordariomycetidae</taxon>
        <taxon>Sordariales</taxon>
        <taxon>Sordariaceae</taxon>
        <taxon>Sordaria</taxon>
    </lineage>
</organism>
<feature type="region of interest" description="Disordered" evidence="1">
    <location>
        <begin position="773"/>
        <end position="816"/>
    </location>
</feature>
<evidence type="ECO:0000313" key="2">
    <source>
        <dbReference type="EMBL" id="KAK3401725.1"/>
    </source>
</evidence>
<sequence length="960" mass="106012">MADIQDSDLIKAQLAMDALGAARATRSKTQAPAKEPLAKEPLAKETPPKEPPAKAPSAKETTAKEPPAIDLTSEALDMTAYKVWKDVDTGELLLTCGALLPPGYEKFNHPDLPWICPIRNCRVLLPGLMGLGRHFGMSHRACRLNDNLDGTLTDLGRYADPTHGDGRKFSGTTKPCIIVSKKYMSLEQSPMVEPKPYVKKKPAQEVSKPVQEAPKRELRRRSQIDGPGSIQVSVIGDDEGKNGSGPSEKILTKAKSGRPYAMWPDGSGTLKDLLGLLLPDEWTLYTEHPTHQWVCPVRSCRCLYSAKSHLANHFKMRYYGCRLNDNLDGTFTIVHRPPSIPLDQLRIEYHKNPPAVISRRRMDSEPLAEPQISQNFINRKLREHRRGKSSSASSSFPESIGKESKAATSSTSTENGPVISSDAGFDNDADGRPYTHWLNPQNNRFQVTRGLIPEGYELEHQAYPDRPWICPIRSCRFLNKTQTAYSNHWTLRHPNVCVNDNQDGTFSIVEGYSKSGPRVVSRRLMGYDESPLGEAQLPVKEREQAEAVGPSASVSPDNVSQQQKKAPPQLKRSFSETLEAEELFGDGDPDGLRRYITAQIGGQFPEVDETELELLLSLPRRRNLKLKHPIPVTHTLTVKQLAAVVAQLVGRESPNPLKLNRLVSSSYRNACANCLYDHTYNACSIKKPKLQEGLAAGTPTGITGGVGGDEARVEEAADEAGHDVEDEAEEEEEAYEYDERLGATVIRRSQRLPSLPAAEESVGEIDGIIPPRKAITFEDPSPDTFSGRLNTAEDGQEQEQEEYRRASKRLRTREQSALSTSIQATAAAARSLLVSQEDLVTETWERGSRGVLPNQRQPSENLVYASSYLTANQTVQIGRSTTFTSLTIPSGNTHQLPTDRSRTQSCSLLSGKLRVTLNDGENEFVVGPRGMFTVSPGTTCVLENRNYMDATVHVTAVADR</sequence>
<feature type="compositionally biased region" description="Basic and acidic residues" evidence="1">
    <location>
        <begin position="36"/>
        <end position="52"/>
    </location>
</feature>
<reference evidence="2" key="2">
    <citation type="submission" date="2023-07" db="EMBL/GenBank/DDBJ databases">
        <authorList>
            <consortium name="Lawrence Berkeley National Laboratory"/>
            <person name="Haridas S."/>
            <person name="Hensen N."/>
            <person name="Bonometti L."/>
            <person name="Westerberg I."/>
            <person name="Brannstrom I.O."/>
            <person name="Guillou S."/>
            <person name="Cros-Aarteil S."/>
            <person name="Calhoun S."/>
            <person name="Kuo A."/>
            <person name="Mondo S."/>
            <person name="Pangilinan J."/>
            <person name="Riley R."/>
            <person name="LaButti K."/>
            <person name="Andreopoulos B."/>
            <person name="Lipzen A."/>
            <person name="Chen C."/>
            <person name="Yanf M."/>
            <person name="Daum C."/>
            <person name="Ng V."/>
            <person name="Clum A."/>
            <person name="Steindorff A."/>
            <person name="Ohm R."/>
            <person name="Martin F."/>
            <person name="Silar P."/>
            <person name="Natvig D."/>
            <person name="Lalanne C."/>
            <person name="Gautier V."/>
            <person name="Ament-velasquez S.L."/>
            <person name="Kruys A."/>
            <person name="Hutchinson M.I."/>
            <person name="Powell A.J."/>
            <person name="Barry K."/>
            <person name="Miller A.N."/>
            <person name="Grigoriev I.V."/>
            <person name="Debuchy R."/>
            <person name="Gladieux P."/>
            <person name="Thoren M.H."/>
            <person name="Johannesson H."/>
        </authorList>
    </citation>
    <scope>NUCLEOTIDE SEQUENCE</scope>
    <source>
        <strain evidence="2">FGSC 1904</strain>
    </source>
</reference>
<evidence type="ECO:0000313" key="3">
    <source>
        <dbReference type="Proteomes" id="UP001281003"/>
    </source>
</evidence>
<feature type="compositionally biased region" description="Polar residues" evidence="1">
    <location>
        <begin position="552"/>
        <end position="564"/>
    </location>
</feature>
<evidence type="ECO:0000256" key="1">
    <source>
        <dbReference type="SAM" id="MobiDB-lite"/>
    </source>
</evidence>
<proteinExistence type="predicted"/>
<feature type="region of interest" description="Disordered" evidence="1">
    <location>
        <begin position="363"/>
        <end position="426"/>
    </location>
</feature>
<dbReference type="Proteomes" id="UP001281003">
    <property type="component" value="Unassembled WGS sequence"/>
</dbReference>
<name>A0AAE0UFB4_SORBR</name>
<reference evidence="2" key="1">
    <citation type="journal article" date="2023" name="Mol. Phylogenet. Evol.">
        <title>Genome-scale phylogeny and comparative genomics of the fungal order Sordariales.</title>
        <authorList>
            <person name="Hensen N."/>
            <person name="Bonometti L."/>
            <person name="Westerberg I."/>
            <person name="Brannstrom I.O."/>
            <person name="Guillou S."/>
            <person name="Cros-Aarteil S."/>
            <person name="Calhoun S."/>
            <person name="Haridas S."/>
            <person name="Kuo A."/>
            <person name="Mondo S."/>
            <person name="Pangilinan J."/>
            <person name="Riley R."/>
            <person name="LaButti K."/>
            <person name="Andreopoulos B."/>
            <person name="Lipzen A."/>
            <person name="Chen C."/>
            <person name="Yan M."/>
            <person name="Daum C."/>
            <person name="Ng V."/>
            <person name="Clum A."/>
            <person name="Steindorff A."/>
            <person name="Ohm R.A."/>
            <person name="Martin F."/>
            <person name="Silar P."/>
            <person name="Natvig D.O."/>
            <person name="Lalanne C."/>
            <person name="Gautier V."/>
            <person name="Ament-Velasquez S.L."/>
            <person name="Kruys A."/>
            <person name="Hutchinson M.I."/>
            <person name="Powell A.J."/>
            <person name="Barry K."/>
            <person name="Miller A.N."/>
            <person name="Grigoriev I.V."/>
            <person name="Debuchy R."/>
            <person name="Gladieux P."/>
            <person name="Hiltunen Thoren M."/>
            <person name="Johannesson H."/>
        </authorList>
    </citation>
    <scope>NUCLEOTIDE SEQUENCE</scope>
    <source>
        <strain evidence="2">FGSC 1904</strain>
    </source>
</reference>
<feature type="region of interest" description="Disordered" evidence="1">
    <location>
        <begin position="197"/>
        <end position="248"/>
    </location>
</feature>
<gene>
    <name evidence="2" type="ORF">B0T20DRAFT_345266</name>
</gene>
<feature type="compositionally biased region" description="Basic and acidic residues" evidence="1">
    <location>
        <begin position="213"/>
        <end position="223"/>
    </location>
</feature>
<feature type="region of interest" description="Disordered" evidence="1">
    <location>
        <begin position="21"/>
        <end position="69"/>
    </location>
</feature>
<comment type="caution">
    <text evidence="2">The sequence shown here is derived from an EMBL/GenBank/DDBJ whole genome shotgun (WGS) entry which is preliminary data.</text>
</comment>
<dbReference type="AlphaFoldDB" id="A0AAE0UFB4"/>